<reference evidence="1 2" key="1">
    <citation type="submission" date="2021-08" db="EMBL/GenBank/DDBJ databases">
        <authorList>
            <person name="Peeters C."/>
        </authorList>
    </citation>
    <scope>NUCLEOTIDE SEQUENCE [LARGE SCALE GENOMIC DNA]</scope>
    <source>
        <strain evidence="1 2">LMG 32289</strain>
    </source>
</reference>
<organism evidence="1 2">
    <name type="scientific">Cupriavidus pampae</name>
    <dbReference type="NCBI Taxonomy" id="659251"/>
    <lineage>
        <taxon>Bacteria</taxon>
        <taxon>Pseudomonadati</taxon>
        <taxon>Pseudomonadota</taxon>
        <taxon>Betaproteobacteria</taxon>
        <taxon>Burkholderiales</taxon>
        <taxon>Burkholderiaceae</taxon>
        <taxon>Cupriavidus</taxon>
    </lineage>
</organism>
<proteinExistence type="predicted"/>
<evidence type="ECO:0000313" key="1">
    <source>
        <dbReference type="EMBL" id="CAG9164135.1"/>
    </source>
</evidence>
<dbReference type="EMBL" id="CAJZAG010000001">
    <property type="protein sequence ID" value="CAG9164135.1"/>
    <property type="molecule type" value="Genomic_DNA"/>
</dbReference>
<sequence length="56" mass="6038">MAMLTAIVTAISMLVFLGICCWAWSRPRQSANLESALLPFALPDETTTSPAGEPRT</sequence>
<protein>
    <recommendedName>
        <fullName evidence="3">CcoQ/FixQ family Cbb3-type cytochrome c oxidase assembly chaperone</fullName>
    </recommendedName>
</protein>
<accession>A0ABN7XTM9</accession>
<evidence type="ECO:0000313" key="2">
    <source>
        <dbReference type="Proteomes" id="UP000706525"/>
    </source>
</evidence>
<keyword evidence="2" id="KW-1185">Reference proteome</keyword>
<comment type="caution">
    <text evidence="1">The sequence shown here is derived from an EMBL/GenBank/DDBJ whole genome shotgun (WGS) entry which is preliminary data.</text>
</comment>
<evidence type="ECO:0008006" key="3">
    <source>
        <dbReference type="Google" id="ProtNLM"/>
    </source>
</evidence>
<dbReference type="Proteomes" id="UP000706525">
    <property type="component" value="Unassembled WGS sequence"/>
</dbReference>
<name>A0ABN7XTM9_9BURK</name>
<dbReference type="RefSeq" id="WP_223981349.1">
    <property type="nucleotide sequence ID" value="NZ_CAJZAG010000001.1"/>
</dbReference>
<gene>
    <name evidence="1" type="ORF">LMG32289_00473</name>
</gene>